<proteinExistence type="predicted"/>
<keyword evidence="3" id="KW-1185">Reference proteome</keyword>
<dbReference type="EMBL" id="KZ308315">
    <property type="protein sequence ID" value="KAG8227227.1"/>
    <property type="molecule type" value="Genomic_DNA"/>
</dbReference>
<comment type="caution">
    <text evidence="2">The sequence shown here is derived from an EMBL/GenBank/DDBJ whole genome shotgun (WGS) entry which is preliminary data.</text>
</comment>
<evidence type="ECO:0000259" key="1">
    <source>
        <dbReference type="Pfam" id="PF03184"/>
    </source>
</evidence>
<protein>
    <recommendedName>
        <fullName evidence="1">DDE-1 domain-containing protein</fullName>
    </recommendedName>
</protein>
<evidence type="ECO:0000313" key="3">
    <source>
        <dbReference type="Proteomes" id="UP000792457"/>
    </source>
</evidence>
<dbReference type="PANTHER" id="PTHR19303">
    <property type="entry name" value="TRANSPOSON"/>
    <property type="match status" value="1"/>
</dbReference>
<dbReference type="Pfam" id="PF03184">
    <property type="entry name" value="DDE_1"/>
    <property type="match status" value="1"/>
</dbReference>
<name>A0A8K0NZ98_LADFU</name>
<dbReference type="GO" id="GO:0003677">
    <property type="term" value="F:DNA binding"/>
    <property type="evidence" value="ECO:0007669"/>
    <property type="project" value="TreeGrafter"/>
</dbReference>
<dbReference type="InterPro" id="IPR050863">
    <property type="entry name" value="CenT-Element_Derived"/>
</dbReference>
<dbReference type="AlphaFoldDB" id="A0A8K0NZ98"/>
<dbReference type="OrthoDB" id="125347at2759"/>
<organism evidence="2 3">
    <name type="scientific">Ladona fulva</name>
    <name type="common">Scarce chaser dragonfly</name>
    <name type="synonym">Libellula fulva</name>
    <dbReference type="NCBI Taxonomy" id="123851"/>
    <lineage>
        <taxon>Eukaryota</taxon>
        <taxon>Metazoa</taxon>
        <taxon>Ecdysozoa</taxon>
        <taxon>Arthropoda</taxon>
        <taxon>Hexapoda</taxon>
        <taxon>Insecta</taxon>
        <taxon>Pterygota</taxon>
        <taxon>Palaeoptera</taxon>
        <taxon>Odonata</taxon>
        <taxon>Epiprocta</taxon>
        <taxon>Anisoptera</taxon>
        <taxon>Libelluloidea</taxon>
        <taxon>Libellulidae</taxon>
        <taxon>Ladona</taxon>
    </lineage>
</organism>
<sequence>MHEWNQDFKTTQDLVEMKNGVSYDFNDSVMGAQRWKILLFVDNCAAHPKDNPYLKNVKVLFYPPNCTSVLQPLDMGIIWCFKQLYRKQLVQRVVSLMDSGTNIEPSTFKINVLQAMHFVLSAWRQVSQTSITNCYKKCGYGDESSQNVSESMTSEENETFENDWNRLTQGLEGTFEDYVICDSELPTCGVDSIDALCEDKEEESGEEDAMHSRMPKIDRTGKTLITTKLPRLLMISTKAAAASIMQMP</sequence>
<dbReference type="PANTHER" id="PTHR19303:SF73">
    <property type="entry name" value="PROTEIN PDC2"/>
    <property type="match status" value="1"/>
</dbReference>
<gene>
    <name evidence="2" type="ORF">J437_LFUL008191</name>
</gene>
<feature type="domain" description="DDE-1" evidence="1">
    <location>
        <begin position="28"/>
        <end position="135"/>
    </location>
</feature>
<reference evidence="2" key="1">
    <citation type="submission" date="2013-04" db="EMBL/GenBank/DDBJ databases">
        <authorList>
            <person name="Qu J."/>
            <person name="Murali S.C."/>
            <person name="Bandaranaike D."/>
            <person name="Bellair M."/>
            <person name="Blankenburg K."/>
            <person name="Chao H."/>
            <person name="Dinh H."/>
            <person name="Doddapaneni H."/>
            <person name="Downs B."/>
            <person name="Dugan-Rocha S."/>
            <person name="Elkadiri S."/>
            <person name="Gnanaolivu R.D."/>
            <person name="Hernandez B."/>
            <person name="Javaid M."/>
            <person name="Jayaseelan J.C."/>
            <person name="Lee S."/>
            <person name="Li M."/>
            <person name="Ming W."/>
            <person name="Munidasa M."/>
            <person name="Muniz J."/>
            <person name="Nguyen L."/>
            <person name="Ongeri F."/>
            <person name="Osuji N."/>
            <person name="Pu L.-L."/>
            <person name="Puazo M."/>
            <person name="Qu C."/>
            <person name="Quiroz J."/>
            <person name="Raj R."/>
            <person name="Weissenberger G."/>
            <person name="Xin Y."/>
            <person name="Zou X."/>
            <person name="Han Y."/>
            <person name="Richards S."/>
            <person name="Worley K."/>
            <person name="Muzny D."/>
            <person name="Gibbs R."/>
        </authorList>
    </citation>
    <scope>NUCLEOTIDE SEQUENCE</scope>
    <source>
        <strain evidence="2">Sampled in the wild</strain>
    </source>
</reference>
<reference evidence="2" key="2">
    <citation type="submission" date="2017-10" db="EMBL/GenBank/DDBJ databases">
        <title>Ladona fulva Genome sequencing and assembly.</title>
        <authorList>
            <person name="Murali S."/>
            <person name="Richards S."/>
            <person name="Bandaranaike D."/>
            <person name="Bellair M."/>
            <person name="Blankenburg K."/>
            <person name="Chao H."/>
            <person name="Dinh H."/>
            <person name="Doddapaneni H."/>
            <person name="Dugan-Rocha S."/>
            <person name="Elkadiri S."/>
            <person name="Gnanaolivu R."/>
            <person name="Hernandez B."/>
            <person name="Skinner E."/>
            <person name="Javaid M."/>
            <person name="Lee S."/>
            <person name="Li M."/>
            <person name="Ming W."/>
            <person name="Munidasa M."/>
            <person name="Muniz J."/>
            <person name="Nguyen L."/>
            <person name="Hughes D."/>
            <person name="Osuji N."/>
            <person name="Pu L.-L."/>
            <person name="Puazo M."/>
            <person name="Qu C."/>
            <person name="Quiroz J."/>
            <person name="Raj R."/>
            <person name="Weissenberger G."/>
            <person name="Xin Y."/>
            <person name="Zou X."/>
            <person name="Han Y."/>
            <person name="Worley K."/>
            <person name="Muzny D."/>
            <person name="Gibbs R."/>
        </authorList>
    </citation>
    <scope>NUCLEOTIDE SEQUENCE</scope>
    <source>
        <strain evidence="2">Sampled in the wild</strain>
    </source>
</reference>
<evidence type="ECO:0000313" key="2">
    <source>
        <dbReference type="EMBL" id="KAG8227227.1"/>
    </source>
</evidence>
<dbReference type="Proteomes" id="UP000792457">
    <property type="component" value="Unassembled WGS sequence"/>
</dbReference>
<dbReference type="GO" id="GO:0005634">
    <property type="term" value="C:nucleus"/>
    <property type="evidence" value="ECO:0007669"/>
    <property type="project" value="TreeGrafter"/>
</dbReference>
<accession>A0A8K0NZ98</accession>
<dbReference type="InterPro" id="IPR004875">
    <property type="entry name" value="DDE_SF_endonuclease_dom"/>
</dbReference>